<gene>
    <name evidence="2" type="ORF">A5886_001826</name>
</gene>
<sequence>MRTVIQGKEVSVTLKTAGRDLTTQEIVMAHQLATGNFEALFVDDDSDDQDKTDQEPDQDPDEDDERVDYNATSKPAWIEKGETVSVEVTCPFCGYYGKGRTRWGNSFSKCPKCNEKLHNAFATELVGEKNSWGCVYTATEPMIFRSEGDPYQEMFGDD</sequence>
<dbReference type="AlphaFoldDB" id="A0A242A6S7"/>
<feature type="region of interest" description="Disordered" evidence="1">
    <location>
        <begin position="43"/>
        <end position="74"/>
    </location>
</feature>
<keyword evidence="3" id="KW-1185">Reference proteome</keyword>
<evidence type="ECO:0000313" key="3">
    <source>
        <dbReference type="Proteomes" id="UP000195043"/>
    </source>
</evidence>
<evidence type="ECO:0000313" key="2">
    <source>
        <dbReference type="EMBL" id="OTN76747.1"/>
    </source>
</evidence>
<organism evidence="2 3">
    <name type="scientific">Candidatus Enterococcus testudinis</name>
    <dbReference type="NCBI Taxonomy" id="1834191"/>
    <lineage>
        <taxon>Bacteria</taxon>
        <taxon>Bacillati</taxon>
        <taxon>Bacillota</taxon>
        <taxon>Bacilli</taxon>
        <taxon>Lactobacillales</taxon>
        <taxon>Enterococcaceae</taxon>
        <taxon>Enterococcus</taxon>
    </lineage>
</organism>
<feature type="compositionally biased region" description="Acidic residues" evidence="1">
    <location>
        <begin position="55"/>
        <end position="66"/>
    </location>
</feature>
<comment type="caution">
    <text evidence="2">The sequence shown here is derived from an EMBL/GenBank/DDBJ whole genome shotgun (WGS) entry which is preliminary data.</text>
</comment>
<proteinExistence type="predicted"/>
<dbReference type="Proteomes" id="UP000195043">
    <property type="component" value="Unassembled WGS sequence"/>
</dbReference>
<name>A0A242A6S7_9ENTE</name>
<reference evidence="2 3" key="1">
    <citation type="submission" date="2017-05" db="EMBL/GenBank/DDBJ databases">
        <title>The Genome Sequence of Enterococcus sp. 8G7_MSG3316.</title>
        <authorList>
            <consortium name="The Broad Institute Genomics Platform"/>
            <consortium name="The Broad Institute Genomic Center for Infectious Diseases"/>
            <person name="Earl A."/>
            <person name="Manson A."/>
            <person name="Schwartman J."/>
            <person name="Gilmore M."/>
            <person name="Abouelleil A."/>
            <person name="Cao P."/>
            <person name="Chapman S."/>
            <person name="Cusick C."/>
            <person name="Shea T."/>
            <person name="Young S."/>
            <person name="Neafsey D."/>
            <person name="Nusbaum C."/>
            <person name="Birren B."/>
        </authorList>
    </citation>
    <scope>NUCLEOTIDE SEQUENCE [LARGE SCALE GENOMIC DNA]</scope>
    <source>
        <strain evidence="2 3">8G7_MSG3316</strain>
    </source>
</reference>
<dbReference type="RefSeq" id="WP_086274728.1">
    <property type="nucleotide sequence ID" value="NZ_NGKU01000001.1"/>
</dbReference>
<protein>
    <submittedName>
        <fullName evidence="2">Uncharacterized protein</fullName>
    </submittedName>
</protein>
<dbReference type="OrthoDB" id="2329680at2"/>
<accession>A0A242A6S7</accession>
<dbReference type="EMBL" id="NGKU01000001">
    <property type="protein sequence ID" value="OTN76747.1"/>
    <property type="molecule type" value="Genomic_DNA"/>
</dbReference>
<dbReference type="STRING" id="1834191.A5886_001826"/>
<evidence type="ECO:0000256" key="1">
    <source>
        <dbReference type="SAM" id="MobiDB-lite"/>
    </source>
</evidence>